<keyword evidence="1" id="KW-0813">Transport</keyword>
<evidence type="ECO:0000256" key="3">
    <source>
        <dbReference type="ARBA" id="ARBA00022840"/>
    </source>
</evidence>
<evidence type="ECO:0000313" key="5">
    <source>
        <dbReference type="EMBL" id="SHM63968.1"/>
    </source>
</evidence>
<dbReference type="SUPFAM" id="SSF52540">
    <property type="entry name" value="P-loop containing nucleoside triphosphate hydrolases"/>
    <property type="match status" value="1"/>
</dbReference>
<dbReference type="SMART" id="SM00382">
    <property type="entry name" value="AAA"/>
    <property type="match status" value="1"/>
</dbReference>
<gene>
    <name evidence="5" type="ORF">SAMN04488057_102428</name>
</gene>
<dbReference type="GO" id="GO:0016887">
    <property type="term" value="F:ATP hydrolysis activity"/>
    <property type="evidence" value="ECO:0007669"/>
    <property type="project" value="InterPro"/>
</dbReference>
<dbReference type="PROSITE" id="PS50893">
    <property type="entry name" value="ABC_TRANSPORTER_2"/>
    <property type="match status" value="1"/>
</dbReference>
<dbReference type="InterPro" id="IPR003439">
    <property type="entry name" value="ABC_transporter-like_ATP-bd"/>
</dbReference>
<organism evidence="5 6">
    <name type="scientific">Cyclobacterium lianum</name>
    <dbReference type="NCBI Taxonomy" id="388280"/>
    <lineage>
        <taxon>Bacteria</taxon>
        <taxon>Pseudomonadati</taxon>
        <taxon>Bacteroidota</taxon>
        <taxon>Cytophagia</taxon>
        <taxon>Cytophagales</taxon>
        <taxon>Cyclobacteriaceae</taxon>
        <taxon>Cyclobacterium</taxon>
    </lineage>
</organism>
<name>A0A1M7KFB8_9BACT</name>
<dbReference type="RefSeq" id="WP_073092883.1">
    <property type="nucleotide sequence ID" value="NZ_FRCY01000002.1"/>
</dbReference>
<dbReference type="CDD" id="cd03230">
    <property type="entry name" value="ABC_DR_subfamily_A"/>
    <property type="match status" value="1"/>
</dbReference>
<reference evidence="5 6" key="1">
    <citation type="submission" date="2016-11" db="EMBL/GenBank/DDBJ databases">
        <authorList>
            <person name="Jaros S."/>
            <person name="Januszkiewicz K."/>
            <person name="Wedrychowicz H."/>
        </authorList>
    </citation>
    <scope>NUCLEOTIDE SEQUENCE [LARGE SCALE GENOMIC DNA]</scope>
    <source>
        <strain evidence="5 6">CGMCC 1.6102</strain>
    </source>
</reference>
<evidence type="ECO:0000313" key="6">
    <source>
        <dbReference type="Proteomes" id="UP000184513"/>
    </source>
</evidence>
<dbReference type="PANTHER" id="PTHR42939:SF1">
    <property type="entry name" value="ABC TRANSPORTER ATP-BINDING PROTEIN ALBC-RELATED"/>
    <property type="match status" value="1"/>
</dbReference>
<dbReference type="InterPro" id="IPR003593">
    <property type="entry name" value="AAA+_ATPase"/>
</dbReference>
<dbReference type="STRING" id="388280.SAMN04488057_102428"/>
<keyword evidence="3 5" id="KW-0067">ATP-binding</keyword>
<evidence type="ECO:0000259" key="4">
    <source>
        <dbReference type="PROSITE" id="PS50893"/>
    </source>
</evidence>
<dbReference type="AlphaFoldDB" id="A0A1M7KFB8"/>
<keyword evidence="2" id="KW-0547">Nucleotide-binding</keyword>
<dbReference type="Gene3D" id="3.40.50.300">
    <property type="entry name" value="P-loop containing nucleotide triphosphate hydrolases"/>
    <property type="match status" value="1"/>
</dbReference>
<dbReference type="Proteomes" id="UP000184513">
    <property type="component" value="Unassembled WGS sequence"/>
</dbReference>
<dbReference type="InterPro" id="IPR027417">
    <property type="entry name" value="P-loop_NTPase"/>
</dbReference>
<sequence>MIKIDHLYKNFGRHQVLNDISLHFEKNQAIALIGPNGSGKSTLIKTILGLVLPQQGEITFDGISIAGQSHYRKEIGYMPQMSRFPANMTVSQLFSMMKSLRKNETRRDLDLYRAFDIDQMGSKRLEILSGGMKQKVSAALAFLFDPKVLVLDEPTAGLDPIANEILKNKLQQSLAKERLILISSHILNDLDDITTHVSYLMEGEVKFFKPLEQLKTETAESRLNRIIAQVLKQQNSHD</sequence>
<dbReference type="InterPro" id="IPR051782">
    <property type="entry name" value="ABC_Transporter_VariousFunc"/>
</dbReference>
<dbReference type="Pfam" id="PF00005">
    <property type="entry name" value="ABC_tran"/>
    <property type="match status" value="1"/>
</dbReference>
<dbReference type="EMBL" id="FRCY01000002">
    <property type="protein sequence ID" value="SHM63968.1"/>
    <property type="molecule type" value="Genomic_DNA"/>
</dbReference>
<dbReference type="GO" id="GO:0005524">
    <property type="term" value="F:ATP binding"/>
    <property type="evidence" value="ECO:0007669"/>
    <property type="project" value="UniProtKB-KW"/>
</dbReference>
<evidence type="ECO:0000256" key="2">
    <source>
        <dbReference type="ARBA" id="ARBA00022741"/>
    </source>
</evidence>
<accession>A0A1M7KFB8</accession>
<dbReference type="OrthoDB" id="977540at2"/>
<protein>
    <submittedName>
        <fullName evidence="5">Cu-processing system ATP-binding protein</fullName>
    </submittedName>
</protein>
<proteinExistence type="predicted"/>
<evidence type="ECO:0000256" key="1">
    <source>
        <dbReference type="ARBA" id="ARBA00022448"/>
    </source>
</evidence>
<dbReference type="PANTHER" id="PTHR42939">
    <property type="entry name" value="ABC TRANSPORTER ATP-BINDING PROTEIN ALBC-RELATED"/>
    <property type="match status" value="1"/>
</dbReference>
<keyword evidence="6" id="KW-1185">Reference proteome</keyword>
<feature type="domain" description="ABC transporter" evidence="4">
    <location>
        <begin position="2"/>
        <end position="227"/>
    </location>
</feature>